<dbReference type="Proteomes" id="UP001243713">
    <property type="component" value="Chromosome"/>
</dbReference>
<feature type="signal peptide" evidence="1">
    <location>
        <begin position="1"/>
        <end position="24"/>
    </location>
</feature>
<dbReference type="RefSeq" id="WP_223434801.1">
    <property type="nucleotide sequence ID" value="NZ_CP093428.1"/>
</dbReference>
<evidence type="ECO:0000313" key="2">
    <source>
        <dbReference type="EMBL" id="WGK92473.1"/>
    </source>
</evidence>
<evidence type="ECO:0000313" key="3">
    <source>
        <dbReference type="Proteomes" id="UP001243713"/>
    </source>
</evidence>
<proteinExistence type="predicted"/>
<accession>A0ABY8MZN5</accession>
<gene>
    <name evidence="2" type="ORF">MOQ58_09850</name>
</gene>
<dbReference type="EMBL" id="CP093428">
    <property type="protein sequence ID" value="WGK92473.1"/>
    <property type="molecule type" value="Genomic_DNA"/>
</dbReference>
<evidence type="ECO:0000256" key="1">
    <source>
        <dbReference type="SAM" id="SignalP"/>
    </source>
</evidence>
<sequence>MPKRIFAIALAAMGAITGMQSALASDNLFKSYAYDSPLANYTEAAGFYDCSADVGATARCLDDVGFIDHKFTASLVFSGDKLVIVSLFTPYDRDVFARSIGALSKTFGLLALTDGKSVLDLVDLAGKVKNKDEYAAKLSNYESVALAANDLTYTFFEGITSASGASSAHSVVASAPDNIRGADLIVSGEGDESMIIIKFSFPKLDEHKMAQQAKKPVEAF</sequence>
<name>A0ABY8MZN5_9PSED</name>
<keyword evidence="1" id="KW-0732">Signal</keyword>
<organism evidence="2 3">
    <name type="scientific">Pseudomonas migulae</name>
    <dbReference type="NCBI Taxonomy" id="78543"/>
    <lineage>
        <taxon>Bacteria</taxon>
        <taxon>Pseudomonadati</taxon>
        <taxon>Pseudomonadota</taxon>
        <taxon>Gammaproteobacteria</taxon>
        <taxon>Pseudomonadales</taxon>
        <taxon>Pseudomonadaceae</taxon>
        <taxon>Pseudomonas</taxon>
    </lineage>
</organism>
<reference evidence="2 3" key="1">
    <citation type="submission" date="2022-03" db="EMBL/GenBank/DDBJ databases">
        <title>Plant growth promoting endophytes with ACC deaminase activity.</title>
        <authorList>
            <person name="Charles T."/>
            <person name="Van Dyk A."/>
            <person name="Cheng J."/>
            <person name="Heil J."/>
        </authorList>
    </citation>
    <scope>NUCLEOTIDE SEQUENCE [LARGE SCALE GENOMIC DNA]</scope>
    <source>
        <strain evidence="2 3">8R6</strain>
    </source>
</reference>
<protein>
    <submittedName>
        <fullName evidence="2">Uncharacterized protein</fullName>
    </submittedName>
</protein>
<keyword evidence="3" id="KW-1185">Reference proteome</keyword>
<feature type="chain" id="PRO_5045976532" evidence="1">
    <location>
        <begin position="25"/>
        <end position="220"/>
    </location>
</feature>